<evidence type="ECO:0008006" key="2">
    <source>
        <dbReference type="Google" id="ProtNLM"/>
    </source>
</evidence>
<gene>
    <name evidence="1" type="ORF">S01H4_13977</name>
</gene>
<protein>
    <recommendedName>
        <fullName evidence="2">Transposase IS4-like domain-containing protein</fullName>
    </recommendedName>
</protein>
<reference evidence="1" key="1">
    <citation type="journal article" date="2014" name="Front. Microbiol.">
        <title>High frequency of phylogenetically diverse reductive dehalogenase-homologous genes in deep subseafloor sedimentary metagenomes.</title>
        <authorList>
            <person name="Kawai M."/>
            <person name="Futagami T."/>
            <person name="Toyoda A."/>
            <person name="Takaki Y."/>
            <person name="Nishi S."/>
            <person name="Hori S."/>
            <person name="Arai W."/>
            <person name="Tsubouchi T."/>
            <person name="Morono Y."/>
            <person name="Uchiyama I."/>
            <person name="Ito T."/>
            <person name="Fujiyama A."/>
            <person name="Inagaki F."/>
            <person name="Takami H."/>
        </authorList>
    </citation>
    <scope>NUCLEOTIDE SEQUENCE</scope>
    <source>
        <strain evidence="1">Expedition CK06-06</strain>
    </source>
</reference>
<dbReference type="EMBL" id="BART01006140">
    <property type="protein sequence ID" value="GAG58429.1"/>
    <property type="molecule type" value="Genomic_DNA"/>
</dbReference>
<dbReference type="AlphaFoldDB" id="X0YQ90"/>
<evidence type="ECO:0000313" key="1">
    <source>
        <dbReference type="EMBL" id="GAG58429.1"/>
    </source>
</evidence>
<organism evidence="1">
    <name type="scientific">marine sediment metagenome</name>
    <dbReference type="NCBI Taxonomy" id="412755"/>
    <lineage>
        <taxon>unclassified sequences</taxon>
        <taxon>metagenomes</taxon>
        <taxon>ecological metagenomes</taxon>
    </lineage>
</organism>
<proteinExistence type="predicted"/>
<name>X0YQ90_9ZZZZ</name>
<comment type="caution">
    <text evidence="1">The sequence shown here is derived from an EMBL/GenBank/DDBJ whole genome shotgun (WGS) entry which is preliminary data.</text>
</comment>
<sequence>YKDSRGKVKPIRQVAITGHGKIKPALIITNDFDIKTEALVRKYARRWLVEKCISEQVEFFHLNRVSSSMVIKVDFDLTMTILAHNIYRLFALDLERYAHLSDEKIYEKFVAIQGKVSINEKEIIVDMKKRRDLPLIIETMNNYKDVKYDIFGSRTMNVYTG</sequence>
<accession>X0YQ90</accession>
<feature type="non-terminal residue" evidence="1">
    <location>
        <position position="1"/>
    </location>
</feature>